<dbReference type="Gene3D" id="3.10.620.30">
    <property type="match status" value="1"/>
</dbReference>
<reference evidence="2 3" key="1">
    <citation type="submission" date="2020-03" db="EMBL/GenBank/DDBJ databases">
        <title>Bacterial isolates of synthetic phycosphere.</title>
        <authorList>
            <person name="Fu H."/>
            <person name="Moran M.A."/>
        </authorList>
    </citation>
    <scope>NUCLEOTIDE SEQUENCE [LARGE SCALE GENOMIC DNA]</scope>
    <source>
        <strain evidence="2 3">HF1</strain>
    </source>
</reference>
<sequence length="267" mass="29120">MTQKLHIIHRTTYTYDQPVPFGLQQLRVTPKGTRNQTVLDWDIQVEGGKVELSYEDHHQNHVTLVSFEPNTTQVTLVSQGVVEIVDTHGVYGPHSGNAPSWLFENQTPLTKPGAGCRAILSKTDGEVGTLDWLHALSAAILDAVTYETGRSDAMTTAEDAISAGHGVCQDHTHIFLACCRHAGVPARYVSGYLLMDDRIEQEATHAWAEALVPSLGWVGFDISNGISPDTRYVRVATGLDYNDAAPISGTRFGGASEELVVELQVQQ</sequence>
<dbReference type="RefSeq" id="WP_167636467.1">
    <property type="nucleotide sequence ID" value="NZ_JAATOP010000002.1"/>
</dbReference>
<dbReference type="Proteomes" id="UP000709466">
    <property type="component" value="Unassembled WGS sequence"/>
</dbReference>
<dbReference type="InterPro" id="IPR013589">
    <property type="entry name" value="Bac_transglu_N"/>
</dbReference>
<dbReference type="Pfam" id="PF08379">
    <property type="entry name" value="Bact_transglu_N"/>
    <property type="match status" value="1"/>
</dbReference>
<dbReference type="PANTHER" id="PTHR33490:SF6">
    <property type="entry name" value="SLL1049 PROTEIN"/>
    <property type="match status" value="1"/>
</dbReference>
<dbReference type="InterPro" id="IPR002931">
    <property type="entry name" value="Transglutaminase-like"/>
</dbReference>
<proteinExistence type="predicted"/>
<organism evidence="2 3">
    <name type="scientific">Marivivens donghaensis</name>
    <dbReference type="NCBI Taxonomy" id="1699413"/>
    <lineage>
        <taxon>Bacteria</taxon>
        <taxon>Pseudomonadati</taxon>
        <taxon>Pseudomonadota</taxon>
        <taxon>Alphaproteobacteria</taxon>
        <taxon>Rhodobacterales</taxon>
        <taxon>Paracoccaceae</taxon>
        <taxon>Marivivens group</taxon>
        <taxon>Marivivens</taxon>
    </lineage>
</organism>
<accession>A0ABX0VVB3</accession>
<dbReference type="PANTHER" id="PTHR33490">
    <property type="entry name" value="BLR5614 PROTEIN-RELATED"/>
    <property type="match status" value="1"/>
</dbReference>
<name>A0ABX0VVB3_9RHOB</name>
<feature type="domain" description="Transglutaminase-like" evidence="1">
    <location>
        <begin position="160"/>
        <end position="224"/>
    </location>
</feature>
<dbReference type="SUPFAM" id="SSF54001">
    <property type="entry name" value="Cysteine proteinases"/>
    <property type="match status" value="1"/>
</dbReference>
<gene>
    <name evidence="2" type="ORF">HCZ30_03790</name>
</gene>
<keyword evidence="3" id="KW-1185">Reference proteome</keyword>
<evidence type="ECO:0000313" key="3">
    <source>
        <dbReference type="Proteomes" id="UP000709466"/>
    </source>
</evidence>
<dbReference type="Pfam" id="PF01841">
    <property type="entry name" value="Transglut_core"/>
    <property type="match status" value="1"/>
</dbReference>
<comment type="caution">
    <text evidence="2">The sequence shown here is derived from an EMBL/GenBank/DDBJ whole genome shotgun (WGS) entry which is preliminary data.</text>
</comment>
<dbReference type="SMART" id="SM00460">
    <property type="entry name" value="TGc"/>
    <property type="match status" value="1"/>
</dbReference>
<dbReference type="EMBL" id="JAATOP010000002">
    <property type="protein sequence ID" value="NIY71553.1"/>
    <property type="molecule type" value="Genomic_DNA"/>
</dbReference>
<protein>
    <submittedName>
        <fullName evidence="2">Transglutaminase family protein</fullName>
    </submittedName>
</protein>
<evidence type="ECO:0000259" key="1">
    <source>
        <dbReference type="SMART" id="SM00460"/>
    </source>
</evidence>
<dbReference type="InterPro" id="IPR038765">
    <property type="entry name" value="Papain-like_cys_pep_sf"/>
</dbReference>
<evidence type="ECO:0000313" key="2">
    <source>
        <dbReference type="EMBL" id="NIY71553.1"/>
    </source>
</evidence>